<feature type="compositionally biased region" description="Polar residues" evidence="1">
    <location>
        <begin position="294"/>
        <end position="305"/>
    </location>
</feature>
<feature type="compositionally biased region" description="Basic and acidic residues" evidence="1">
    <location>
        <begin position="306"/>
        <end position="325"/>
    </location>
</feature>
<feature type="compositionally biased region" description="Low complexity" evidence="1">
    <location>
        <begin position="232"/>
        <end position="282"/>
    </location>
</feature>
<name>A0A914C1T4_9BILA</name>
<organism evidence="2 3">
    <name type="scientific">Acrobeloides nanus</name>
    <dbReference type="NCBI Taxonomy" id="290746"/>
    <lineage>
        <taxon>Eukaryota</taxon>
        <taxon>Metazoa</taxon>
        <taxon>Ecdysozoa</taxon>
        <taxon>Nematoda</taxon>
        <taxon>Chromadorea</taxon>
        <taxon>Rhabditida</taxon>
        <taxon>Tylenchina</taxon>
        <taxon>Cephalobomorpha</taxon>
        <taxon>Cephaloboidea</taxon>
        <taxon>Cephalobidae</taxon>
        <taxon>Acrobeloides</taxon>
    </lineage>
</organism>
<feature type="region of interest" description="Disordered" evidence="1">
    <location>
        <begin position="188"/>
        <end position="338"/>
    </location>
</feature>
<feature type="region of interest" description="Disordered" evidence="1">
    <location>
        <begin position="65"/>
        <end position="101"/>
    </location>
</feature>
<sequence length="403" mass="45192">MEAKRVPRPKGGEELAQFISIKKIPSQSSLSHNIYAKQNSLPSISPSTSTKNLYPNVKSKLLENRNYQPPLHRPRSPRKNSPASQSLNLPPTTSKIVSMMPPRSFSSLSGVKPRISNNIYKNYELVQRRYREFKEQCLSDVLLRGIYSDRVIKDCFYREMERRTDLDYEHMEKIMTETLKELGINMDEANSKKSTVPKKETKVQQAERRVKTIKEKIEETTGSIEELDEDNQSQAESARSRTSSTASSTKSSSSKASKTDSSSSSTASESGSVISVHSSQLSTPPGGRSKKSENGSSPNGSTFSSIHEDDNKEQQTKSPPRDRQHSATTTSSSKDFRLDVMPPRFSSFSSDDFDNLIRDKLYPRNEALDLYDREPSLCDLENLDGSISGDSQLAAIIDYAQKH</sequence>
<accession>A0A914C1T4</accession>
<protein>
    <submittedName>
        <fullName evidence="3">Uncharacterized protein</fullName>
    </submittedName>
</protein>
<reference evidence="3" key="1">
    <citation type="submission" date="2022-11" db="UniProtKB">
        <authorList>
            <consortium name="WormBaseParasite"/>
        </authorList>
    </citation>
    <scope>IDENTIFICATION</scope>
</reference>
<dbReference type="Proteomes" id="UP000887540">
    <property type="component" value="Unplaced"/>
</dbReference>
<keyword evidence="2" id="KW-1185">Reference proteome</keyword>
<dbReference type="AlphaFoldDB" id="A0A914C1T4"/>
<evidence type="ECO:0000313" key="2">
    <source>
        <dbReference type="Proteomes" id="UP000887540"/>
    </source>
</evidence>
<dbReference type="WBParaSite" id="ACRNAN_Path_1536.g5989.t1">
    <property type="protein sequence ID" value="ACRNAN_Path_1536.g5989.t1"/>
    <property type="gene ID" value="ACRNAN_Path_1536.g5989"/>
</dbReference>
<proteinExistence type="predicted"/>
<evidence type="ECO:0000313" key="3">
    <source>
        <dbReference type="WBParaSite" id="ACRNAN_Path_1536.g5989.t1"/>
    </source>
</evidence>
<feature type="compositionally biased region" description="Basic and acidic residues" evidence="1">
    <location>
        <begin position="197"/>
        <end position="219"/>
    </location>
</feature>
<evidence type="ECO:0000256" key="1">
    <source>
        <dbReference type="SAM" id="MobiDB-lite"/>
    </source>
</evidence>
<feature type="compositionally biased region" description="Polar residues" evidence="1">
    <location>
        <begin position="79"/>
        <end position="96"/>
    </location>
</feature>